<dbReference type="AlphaFoldDB" id="A0A8J2RLN8"/>
<dbReference type="PROSITE" id="PS50297">
    <property type="entry name" value="ANK_REP_REGION"/>
    <property type="match status" value="1"/>
</dbReference>
<dbReference type="Pfam" id="PF12796">
    <property type="entry name" value="Ank_2"/>
    <property type="match status" value="1"/>
</dbReference>
<dbReference type="InterPro" id="IPR050663">
    <property type="entry name" value="Ankyrin-SOCS_Box"/>
</dbReference>
<reference evidence="5" key="1">
    <citation type="submission" date="2021-11" db="EMBL/GenBank/DDBJ databases">
        <authorList>
            <person name="Schell T."/>
        </authorList>
    </citation>
    <scope>NUCLEOTIDE SEQUENCE</scope>
    <source>
        <strain evidence="5">M5</strain>
    </source>
</reference>
<organism evidence="5 6">
    <name type="scientific">Daphnia galeata</name>
    <dbReference type="NCBI Taxonomy" id="27404"/>
    <lineage>
        <taxon>Eukaryota</taxon>
        <taxon>Metazoa</taxon>
        <taxon>Ecdysozoa</taxon>
        <taxon>Arthropoda</taxon>
        <taxon>Crustacea</taxon>
        <taxon>Branchiopoda</taxon>
        <taxon>Diplostraca</taxon>
        <taxon>Cladocera</taxon>
        <taxon>Anomopoda</taxon>
        <taxon>Daphniidae</taxon>
        <taxon>Daphnia</taxon>
    </lineage>
</organism>
<dbReference type="OrthoDB" id="10012027at2759"/>
<dbReference type="GO" id="GO:0000976">
    <property type="term" value="F:transcription cis-regulatory region binding"/>
    <property type="evidence" value="ECO:0007669"/>
    <property type="project" value="TreeGrafter"/>
</dbReference>
<keyword evidence="2 3" id="KW-0040">ANK repeat</keyword>
<dbReference type="InterPro" id="IPR002110">
    <property type="entry name" value="Ankyrin_rpt"/>
</dbReference>
<evidence type="ECO:0000313" key="5">
    <source>
        <dbReference type="EMBL" id="CAH0098546.1"/>
    </source>
</evidence>
<dbReference type="Proteomes" id="UP000789390">
    <property type="component" value="Unassembled WGS sequence"/>
</dbReference>
<keyword evidence="1" id="KW-0677">Repeat</keyword>
<feature type="region of interest" description="Disordered" evidence="4">
    <location>
        <begin position="548"/>
        <end position="584"/>
    </location>
</feature>
<feature type="repeat" description="ANK" evidence="3">
    <location>
        <begin position="150"/>
        <end position="182"/>
    </location>
</feature>
<comment type="caution">
    <text evidence="5">The sequence shown here is derived from an EMBL/GenBank/DDBJ whole genome shotgun (WGS) entry which is preliminary data.</text>
</comment>
<evidence type="ECO:0000256" key="1">
    <source>
        <dbReference type="ARBA" id="ARBA00022737"/>
    </source>
</evidence>
<dbReference type="EMBL" id="CAKKLH010000003">
    <property type="protein sequence ID" value="CAH0098546.1"/>
    <property type="molecule type" value="Genomic_DNA"/>
</dbReference>
<evidence type="ECO:0000256" key="3">
    <source>
        <dbReference type="PROSITE-ProRule" id="PRU00023"/>
    </source>
</evidence>
<dbReference type="PROSITE" id="PS50088">
    <property type="entry name" value="ANK_REPEAT"/>
    <property type="match status" value="1"/>
</dbReference>
<dbReference type="SMART" id="SM00248">
    <property type="entry name" value="ANK"/>
    <property type="match status" value="3"/>
</dbReference>
<feature type="compositionally biased region" description="Polar residues" evidence="4">
    <location>
        <begin position="297"/>
        <end position="331"/>
    </location>
</feature>
<gene>
    <name evidence="5" type="ORF">DGAL_LOCUS629</name>
</gene>
<dbReference type="PANTHER" id="PTHR24193:SF121">
    <property type="entry name" value="ADA2A-CONTAINING COMPLEX COMPONENT 3, ISOFORM D"/>
    <property type="match status" value="1"/>
</dbReference>
<evidence type="ECO:0000256" key="4">
    <source>
        <dbReference type="SAM" id="MobiDB-lite"/>
    </source>
</evidence>
<evidence type="ECO:0000313" key="6">
    <source>
        <dbReference type="Proteomes" id="UP000789390"/>
    </source>
</evidence>
<sequence>MNFFAIGKSPEFLKQLTGHNGLSPNDTIIKILHCTWQPNMPFKLAFSLFHSLEILNLLHDAAIKLNITEKHFNDDIFRTAILANNIKAVNFMLNNCQEGKIFAKEIDGDGETTLNFACFRGYNQIAKLLVSQMEKDENGKPWGIDTPNKEGMTPLMRVVENCNYELIEFLIEAGANLQATDRNGFTPFHYAAGLFLENKESSKICWPSEKTAPQISKLYNELESKHPEQNLCPTAAIVYYLASKGGIPTTLPDIKNLISDDFLFGEISQMCLNAHPMVPQHVEELPRLYDPLFEDNTFPQEQEFPSNSQDNINCQSQPQVSTNQNNGNNDRNLYLLSNAASKSQPHQLNSTDTTQQPNNLPHSQMTVEEEPAIARMTSHQDQSSQNAMASGDYNNSIAQQQQPPPPSSLQLLDTFEHIMANPNSSLTMTPSIVMATNTNATTSSHTSSDNNSLEHAIAGTLVTCRIEKNEKFRKKDGSTFETWILIDDQNRRYSQQKKNVLNIFQCTANVYSILNKNKKCKGSIRIPDSDLPKLEELKKDPGKNVCTFTVGNAHEKHLPSKRGRQSSDTESEISSTSGKRKKKT</sequence>
<name>A0A8J2RLN8_9CRUS</name>
<dbReference type="PANTHER" id="PTHR24193">
    <property type="entry name" value="ANKYRIN REPEAT PROTEIN"/>
    <property type="match status" value="1"/>
</dbReference>
<dbReference type="SUPFAM" id="SSF48403">
    <property type="entry name" value="Ankyrin repeat"/>
    <property type="match status" value="1"/>
</dbReference>
<accession>A0A8J2RLN8</accession>
<protein>
    <submittedName>
        <fullName evidence="5">Uncharacterized protein</fullName>
    </submittedName>
</protein>
<proteinExistence type="predicted"/>
<dbReference type="GO" id="GO:0045944">
    <property type="term" value="P:positive regulation of transcription by RNA polymerase II"/>
    <property type="evidence" value="ECO:0007669"/>
    <property type="project" value="TreeGrafter"/>
</dbReference>
<feature type="compositionally biased region" description="Low complexity" evidence="4">
    <location>
        <begin position="566"/>
        <end position="577"/>
    </location>
</feature>
<keyword evidence="6" id="KW-1185">Reference proteome</keyword>
<dbReference type="GO" id="GO:0005634">
    <property type="term" value="C:nucleus"/>
    <property type="evidence" value="ECO:0007669"/>
    <property type="project" value="TreeGrafter"/>
</dbReference>
<feature type="compositionally biased region" description="Polar residues" evidence="4">
    <location>
        <begin position="338"/>
        <end position="362"/>
    </location>
</feature>
<dbReference type="Gene3D" id="1.25.40.20">
    <property type="entry name" value="Ankyrin repeat-containing domain"/>
    <property type="match status" value="1"/>
</dbReference>
<dbReference type="InterPro" id="IPR036770">
    <property type="entry name" value="Ankyrin_rpt-contain_sf"/>
</dbReference>
<feature type="region of interest" description="Disordered" evidence="4">
    <location>
        <begin position="297"/>
        <end position="362"/>
    </location>
</feature>
<evidence type="ECO:0000256" key="2">
    <source>
        <dbReference type="ARBA" id="ARBA00023043"/>
    </source>
</evidence>